<reference evidence="2" key="2">
    <citation type="submission" date="2019-07" db="EMBL/GenBank/DDBJ databases">
        <authorList>
            <person name="Seetharam A."/>
            <person name="Woodhouse M."/>
            <person name="Cannon E."/>
        </authorList>
    </citation>
    <scope>NUCLEOTIDE SEQUENCE [LARGE SCALE GENOMIC DNA]</scope>
    <source>
        <strain evidence="2">cv. B73</strain>
    </source>
</reference>
<dbReference type="Gramene" id="Zm00001eb142660_T001">
    <property type="protein sequence ID" value="Zm00001eb142660_P001"/>
    <property type="gene ID" value="Zm00001eb142660"/>
</dbReference>
<organism evidence="2 3">
    <name type="scientific">Zea mays</name>
    <name type="common">Maize</name>
    <dbReference type="NCBI Taxonomy" id="4577"/>
    <lineage>
        <taxon>Eukaryota</taxon>
        <taxon>Viridiplantae</taxon>
        <taxon>Streptophyta</taxon>
        <taxon>Embryophyta</taxon>
        <taxon>Tracheophyta</taxon>
        <taxon>Spermatophyta</taxon>
        <taxon>Magnoliopsida</taxon>
        <taxon>Liliopsida</taxon>
        <taxon>Poales</taxon>
        <taxon>Poaceae</taxon>
        <taxon>PACMAD clade</taxon>
        <taxon>Panicoideae</taxon>
        <taxon>Andropogonodae</taxon>
        <taxon>Andropogoneae</taxon>
        <taxon>Tripsacinae</taxon>
        <taxon>Zea</taxon>
    </lineage>
</organism>
<dbReference type="EnsemblPlants" id="Zm00001eb142660_T001">
    <property type="protein sequence ID" value="Zm00001eb142660_P001"/>
    <property type="gene ID" value="Zm00001eb142660"/>
</dbReference>
<protein>
    <submittedName>
        <fullName evidence="2">Uncharacterized protein</fullName>
    </submittedName>
</protein>
<evidence type="ECO:0000256" key="1">
    <source>
        <dbReference type="SAM" id="MobiDB-lite"/>
    </source>
</evidence>
<dbReference type="AlphaFoldDB" id="A0A804N8A5"/>
<evidence type="ECO:0000313" key="3">
    <source>
        <dbReference type="Proteomes" id="UP000007305"/>
    </source>
</evidence>
<proteinExistence type="predicted"/>
<reference evidence="3" key="1">
    <citation type="submission" date="2015-12" db="EMBL/GenBank/DDBJ databases">
        <title>Update maize B73 reference genome by single molecule sequencing technologies.</title>
        <authorList>
            <consortium name="Maize Genome Sequencing Project"/>
            <person name="Ware D."/>
        </authorList>
    </citation>
    <scope>NUCLEOTIDE SEQUENCE [LARGE SCALE GENOMIC DNA]</scope>
    <source>
        <strain evidence="3">cv. B73</strain>
    </source>
</reference>
<keyword evidence="3" id="KW-1185">Reference proteome</keyword>
<dbReference type="InParanoid" id="A0A804N8A5"/>
<feature type="region of interest" description="Disordered" evidence="1">
    <location>
        <begin position="76"/>
        <end position="133"/>
    </location>
</feature>
<name>A0A804N8A5_MAIZE</name>
<accession>A0A804N8A5</accession>
<reference evidence="2" key="3">
    <citation type="submission" date="2021-05" db="UniProtKB">
        <authorList>
            <consortium name="EnsemblPlants"/>
        </authorList>
    </citation>
    <scope>IDENTIFICATION</scope>
    <source>
        <strain evidence="2">cv. B73</strain>
    </source>
</reference>
<dbReference type="Proteomes" id="UP000007305">
    <property type="component" value="Chromosome 3"/>
</dbReference>
<sequence length="133" mass="14517">MHAAMVTYRAHERTMLPRLEVARRSCGPVEDPLVPGLEEDAVPVRELAREAVEDLVERVSRLGGLREQHGLLHGRVGEEALLPQDDVGGDGREDGVEPGDVLLRDEHADVLPRDGVREGQHDVVGDDHGDAAE</sequence>
<feature type="compositionally biased region" description="Basic and acidic residues" evidence="1">
    <location>
        <begin position="102"/>
        <end position="133"/>
    </location>
</feature>
<evidence type="ECO:0000313" key="2">
    <source>
        <dbReference type="EnsemblPlants" id="Zm00001eb142660_P001"/>
    </source>
</evidence>